<dbReference type="PANTHER" id="PTHR33048">
    <property type="entry name" value="PTH11-LIKE INTEGRAL MEMBRANE PROTEIN (AFU_ORTHOLOGUE AFUA_5G11245)"/>
    <property type="match status" value="1"/>
</dbReference>
<reference evidence="8" key="1">
    <citation type="submission" date="2022-11" db="EMBL/GenBank/DDBJ databases">
        <authorList>
            <person name="Petersen C."/>
        </authorList>
    </citation>
    <scope>NUCLEOTIDE SEQUENCE</scope>
    <source>
        <strain evidence="8">IBT 26290</strain>
    </source>
</reference>
<feature type="domain" description="Rhodopsin" evidence="7">
    <location>
        <begin position="50"/>
        <end position="313"/>
    </location>
</feature>
<comment type="subcellular location">
    <subcellularLocation>
        <location evidence="1">Membrane</location>
        <topology evidence="1">Multi-pass membrane protein</topology>
    </subcellularLocation>
</comment>
<evidence type="ECO:0000256" key="2">
    <source>
        <dbReference type="ARBA" id="ARBA00022692"/>
    </source>
</evidence>
<dbReference type="RefSeq" id="XP_056541823.1">
    <property type="nucleotide sequence ID" value="XM_056689394.1"/>
</dbReference>
<accession>A0A9W9LJP9</accession>
<keyword evidence="4 6" id="KW-0472">Membrane</keyword>
<dbReference type="EMBL" id="JAPQKN010000004">
    <property type="protein sequence ID" value="KAJ5160265.1"/>
    <property type="molecule type" value="Genomic_DNA"/>
</dbReference>
<name>A0A9W9LJP9_9EURO</name>
<evidence type="ECO:0000256" key="6">
    <source>
        <dbReference type="SAM" id="Phobius"/>
    </source>
</evidence>
<dbReference type="GeneID" id="81428570"/>
<organism evidence="8 9">
    <name type="scientific">Penicillium canariense</name>
    <dbReference type="NCBI Taxonomy" id="189055"/>
    <lineage>
        <taxon>Eukaryota</taxon>
        <taxon>Fungi</taxon>
        <taxon>Dikarya</taxon>
        <taxon>Ascomycota</taxon>
        <taxon>Pezizomycotina</taxon>
        <taxon>Eurotiomycetes</taxon>
        <taxon>Eurotiomycetidae</taxon>
        <taxon>Eurotiales</taxon>
        <taxon>Aspergillaceae</taxon>
        <taxon>Penicillium</taxon>
    </lineage>
</organism>
<dbReference type="OrthoDB" id="5283415at2759"/>
<dbReference type="Pfam" id="PF20684">
    <property type="entry name" value="Fung_rhodopsin"/>
    <property type="match status" value="1"/>
</dbReference>
<feature type="transmembrane region" description="Helical" evidence="6">
    <location>
        <begin position="66"/>
        <end position="87"/>
    </location>
</feature>
<reference evidence="8" key="2">
    <citation type="journal article" date="2023" name="IMA Fungus">
        <title>Comparative genomic study of the Penicillium genus elucidates a diverse pangenome and 15 lateral gene transfer events.</title>
        <authorList>
            <person name="Petersen C."/>
            <person name="Sorensen T."/>
            <person name="Nielsen M.R."/>
            <person name="Sondergaard T.E."/>
            <person name="Sorensen J.L."/>
            <person name="Fitzpatrick D.A."/>
            <person name="Frisvad J.C."/>
            <person name="Nielsen K.L."/>
        </authorList>
    </citation>
    <scope>NUCLEOTIDE SEQUENCE</scope>
    <source>
        <strain evidence="8">IBT 26290</strain>
    </source>
</reference>
<evidence type="ECO:0000256" key="4">
    <source>
        <dbReference type="ARBA" id="ARBA00023136"/>
    </source>
</evidence>
<feature type="transmembrane region" description="Helical" evidence="6">
    <location>
        <begin position="32"/>
        <end position="54"/>
    </location>
</feature>
<gene>
    <name evidence="8" type="ORF">N7482_007269</name>
</gene>
<keyword evidence="9" id="KW-1185">Reference proteome</keyword>
<evidence type="ECO:0000313" key="9">
    <source>
        <dbReference type="Proteomes" id="UP001149163"/>
    </source>
</evidence>
<dbReference type="InterPro" id="IPR052337">
    <property type="entry name" value="SAT4-like"/>
</dbReference>
<comment type="caution">
    <text evidence="8">The sequence shown here is derived from an EMBL/GenBank/DDBJ whole genome shotgun (WGS) entry which is preliminary data.</text>
</comment>
<proteinExistence type="inferred from homology"/>
<evidence type="ECO:0000256" key="3">
    <source>
        <dbReference type="ARBA" id="ARBA00022989"/>
    </source>
</evidence>
<dbReference type="InterPro" id="IPR049326">
    <property type="entry name" value="Rhodopsin_dom_fungi"/>
</dbReference>
<dbReference type="GO" id="GO:0016020">
    <property type="term" value="C:membrane"/>
    <property type="evidence" value="ECO:0007669"/>
    <property type="project" value="UniProtKB-SubCell"/>
</dbReference>
<dbReference type="PANTHER" id="PTHR33048:SF47">
    <property type="entry name" value="INTEGRAL MEMBRANE PROTEIN-RELATED"/>
    <property type="match status" value="1"/>
</dbReference>
<feature type="transmembrane region" description="Helical" evidence="6">
    <location>
        <begin position="203"/>
        <end position="222"/>
    </location>
</feature>
<protein>
    <recommendedName>
        <fullName evidence="7">Rhodopsin domain-containing protein</fullName>
    </recommendedName>
</protein>
<feature type="transmembrane region" description="Helical" evidence="6">
    <location>
        <begin position="148"/>
        <end position="170"/>
    </location>
</feature>
<evidence type="ECO:0000256" key="5">
    <source>
        <dbReference type="ARBA" id="ARBA00038359"/>
    </source>
</evidence>
<evidence type="ECO:0000256" key="1">
    <source>
        <dbReference type="ARBA" id="ARBA00004141"/>
    </source>
</evidence>
<keyword evidence="3 6" id="KW-1133">Transmembrane helix</keyword>
<evidence type="ECO:0000313" key="8">
    <source>
        <dbReference type="EMBL" id="KAJ5160265.1"/>
    </source>
</evidence>
<dbReference type="Proteomes" id="UP001149163">
    <property type="component" value="Unassembled WGS sequence"/>
</dbReference>
<sequence length="429" mass="47510">MTIPADILAANAAGRIPDEISLSYLAQSRDHAAIVGIMFLVCFTGVLMLVRLYARLFLVKKIGLDDALAVLTLIIYIVFVVLCIVLINLGSGRHIEYIQYVLSMPTVRQTEVLDFVAHILYTTALFLCRLSGLAFYFRISVRSSKLRLGILIVAGIISAAYVPQLFLLIFHCKPVTGLWPYEWQTEPITYTCLDWGTVYSVNSGVSLACDVMMFIIPGILIKELHVSMEKKIKLSIIMFPGVLSVPPICSHYQALCLQSTSVIVISAVRVWLVVIGQWAADGSWAYNPMLCVENAEIASTLIALSVPALKPVFGNLFSHWTEYTSSHTRSRSTGRLRSHSKPVSGLGSNIRDDKRLLNWSKRDHDDYEMMPSEVSVTRNTQSRGSTTKSPGIRVTNEVNITRGGGEGSFTALCSGFSLFVSDFRILLTK</sequence>
<feature type="transmembrane region" description="Helical" evidence="6">
    <location>
        <begin position="115"/>
        <end position="136"/>
    </location>
</feature>
<evidence type="ECO:0000259" key="7">
    <source>
        <dbReference type="Pfam" id="PF20684"/>
    </source>
</evidence>
<keyword evidence="2 6" id="KW-0812">Transmembrane</keyword>
<dbReference type="AlphaFoldDB" id="A0A9W9LJP9"/>
<comment type="similarity">
    <text evidence="5">Belongs to the SAT4 family.</text>
</comment>